<reference evidence="19" key="1">
    <citation type="submission" date="2021-02" db="EMBL/GenBank/DDBJ databases">
        <authorList>
            <person name="Dougan E. K."/>
            <person name="Rhodes N."/>
            <person name="Thang M."/>
            <person name="Chan C."/>
        </authorList>
    </citation>
    <scope>NUCLEOTIDE SEQUENCE</scope>
</reference>
<dbReference type="AlphaFoldDB" id="A0A813K1R8"/>
<name>A0A813K1R8_POLGL</name>
<keyword evidence="15" id="KW-0472">Membrane</keyword>
<evidence type="ECO:0000256" key="9">
    <source>
        <dbReference type="ARBA" id="ARBA00022801"/>
    </source>
</evidence>
<gene>
    <name evidence="19" type="ORF">PGLA2088_LOCUS29020</name>
</gene>
<evidence type="ECO:0000313" key="20">
    <source>
        <dbReference type="Proteomes" id="UP000626109"/>
    </source>
</evidence>
<dbReference type="GO" id="GO:0046872">
    <property type="term" value="F:metal ion binding"/>
    <property type="evidence" value="ECO:0007669"/>
    <property type="project" value="UniProtKB-KW"/>
</dbReference>
<proteinExistence type="predicted"/>
<evidence type="ECO:0000313" key="19">
    <source>
        <dbReference type="EMBL" id="CAE8694795.1"/>
    </source>
</evidence>
<keyword evidence="13" id="KW-1133">Transmembrane helix</keyword>
<evidence type="ECO:0000256" key="4">
    <source>
        <dbReference type="ARBA" id="ARBA00022528"/>
    </source>
</evidence>
<evidence type="ECO:0000259" key="18">
    <source>
        <dbReference type="PROSITE" id="PS51720"/>
    </source>
</evidence>
<accession>A0A813K1R8</accession>
<evidence type="ECO:0000256" key="15">
    <source>
        <dbReference type="ARBA" id="ARBA00023136"/>
    </source>
</evidence>
<keyword evidence="9" id="KW-0378">Hydrolase</keyword>
<dbReference type="EMBL" id="CAJNNW010028138">
    <property type="protein sequence ID" value="CAE8694795.1"/>
    <property type="molecule type" value="Genomic_DNA"/>
</dbReference>
<comment type="caution">
    <text evidence="19">The sequence shown here is derived from an EMBL/GenBank/DDBJ whole genome shotgun (WGS) entry which is preliminary data.</text>
</comment>
<evidence type="ECO:0000256" key="12">
    <source>
        <dbReference type="ARBA" id="ARBA00022927"/>
    </source>
</evidence>
<dbReference type="SUPFAM" id="SSF52540">
    <property type="entry name" value="P-loop containing nucleoside triphosphate hydrolases"/>
    <property type="match status" value="1"/>
</dbReference>
<evidence type="ECO:0000256" key="8">
    <source>
        <dbReference type="ARBA" id="ARBA00022741"/>
    </source>
</evidence>
<dbReference type="Gene3D" id="3.40.50.300">
    <property type="entry name" value="P-loop containing nucleotide triphosphate hydrolases"/>
    <property type="match status" value="1"/>
</dbReference>
<comment type="subcellular location">
    <subcellularLocation>
        <location evidence="2">Membrane</location>
        <topology evidence="2">Single-pass membrane protein</topology>
    </subcellularLocation>
    <subcellularLocation>
        <location evidence="16">Plastid</location>
        <location evidence="16">Chloroplast outer membrane</location>
    </subcellularLocation>
</comment>
<evidence type="ECO:0000256" key="1">
    <source>
        <dbReference type="ARBA" id="ARBA00001946"/>
    </source>
</evidence>
<dbReference type="Pfam" id="PF04548">
    <property type="entry name" value="AIG1"/>
    <property type="match status" value="1"/>
</dbReference>
<dbReference type="GO" id="GO:0015031">
    <property type="term" value="P:protein transport"/>
    <property type="evidence" value="ECO:0007669"/>
    <property type="project" value="UniProtKB-KW"/>
</dbReference>
<feature type="non-terminal residue" evidence="19">
    <location>
        <position position="669"/>
    </location>
</feature>
<feature type="region of interest" description="Disordered" evidence="17">
    <location>
        <begin position="359"/>
        <end position="402"/>
    </location>
</feature>
<feature type="domain" description="AIG1-type G" evidence="18">
    <location>
        <begin position="406"/>
        <end position="626"/>
    </location>
</feature>
<evidence type="ECO:0000256" key="14">
    <source>
        <dbReference type="ARBA" id="ARBA00023134"/>
    </source>
</evidence>
<keyword evidence="6" id="KW-0812">Transmembrane</keyword>
<dbReference type="Proteomes" id="UP000626109">
    <property type="component" value="Unassembled WGS sequence"/>
</dbReference>
<organism evidence="19 20">
    <name type="scientific">Polarella glacialis</name>
    <name type="common">Dinoflagellate</name>
    <dbReference type="NCBI Taxonomy" id="89957"/>
    <lineage>
        <taxon>Eukaryota</taxon>
        <taxon>Sar</taxon>
        <taxon>Alveolata</taxon>
        <taxon>Dinophyceae</taxon>
        <taxon>Suessiales</taxon>
        <taxon>Suessiaceae</taxon>
        <taxon>Polarella</taxon>
    </lineage>
</organism>
<evidence type="ECO:0000256" key="13">
    <source>
        <dbReference type="ARBA" id="ARBA00022989"/>
    </source>
</evidence>
<keyword evidence="3" id="KW-0813">Transport</keyword>
<protein>
    <recommendedName>
        <fullName evidence="18">AIG1-type G domain-containing protein</fullName>
    </recommendedName>
</protein>
<keyword evidence="12" id="KW-0653">Protein transport</keyword>
<feature type="compositionally biased region" description="Low complexity" evidence="17">
    <location>
        <begin position="374"/>
        <end position="393"/>
    </location>
</feature>
<dbReference type="InterPro" id="IPR045058">
    <property type="entry name" value="GIMA/IAN/Toc"/>
</dbReference>
<evidence type="ECO:0000256" key="7">
    <source>
        <dbReference type="ARBA" id="ARBA00022723"/>
    </source>
</evidence>
<evidence type="ECO:0000256" key="5">
    <source>
        <dbReference type="ARBA" id="ARBA00022640"/>
    </source>
</evidence>
<keyword evidence="5" id="KW-0934">Plastid</keyword>
<evidence type="ECO:0000256" key="10">
    <source>
        <dbReference type="ARBA" id="ARBA00022805"/>
    </source>
</evidence>
<dbReference type="GO" id="GO:0009707">
    <property type="term" value="C:chloroplast outer membrane"/>
    <property type="evidence" value="ECO:0007669"/>
    <property type="project" value="UniProtKB-SubCell"/>
</dbReference>
<keyword evidence="7" id="KW-0479">Metal-binding</keyword>
<evidence type="ECO:0000256" key="16">
    <source>
        <dbReference type="ARBA" id="ARBA00024013"/>
    </source>
</evidence>
<dbReference type="PANTHER" id="PTHR10903">
    <property type="entry name" value="GTPASE, IMAP FAMILY MEMBER-RELATED"/>
    <property type="match status" value="1"/>
</dbReference>
<evidence type="ECO:0000256" key="17">
    <source>
        <dbReference type="SAM" id="MobiDB-lite"/>
    </source>
</evidence>
<dbReference type="GO" id="GO:0016787">
    <property type="term" value="F:hydrolase activity"/>
    <property type="evidence" value="ECO:0007669"/>
    <property type="project" value="UniProtKB-KW"/>
</dbReference>
<keyword evidence="14" id="KW-0342">GTP-binding</keyword>
<evidence type="ECO:0000256" key="6">
    <source>
        <dbReference type="ARBA" id="ARBA00022692"/>
    </source>
</evidence>
<comment type="cofactor">
    <cofactor evidence="1">
        <name>Mg(2+)</name>
        <dbReference type="ChEBI" id="CHEBI:18420"/>
    </cofactor>
</comment>
<sequence>MKLIEKSTMMSVKKNQTSIIYTDSQPNAFAQVIFMINAYGNLNAGVSDKSNCEYNGITITEEKNGLSCSDDYGRVREEPASRKGRVREHEEQVGGVINFTMKKVYRAASGNGMAKGSMPGAMLCEERVHHDFVIACIAKVVGEVTCNPAPVGLRARLGEPTACHKVRIALGGSSPSAGPQDDRCISGWTLPGVTLVELSSLTLEATEVTELATFLRGLQDAHGIILACSLEDGEAPLKGGNSINGVAAVLELLASFYGVGPPEALRSFLVVATTGLSRAGSAEEDLRAVLRRHGLTDALRLDAPGPVPDSFDLDVDSGAQRLRVRFQEGVRPLACEPLQACCPLLAQYRLIRQQLGQQRPASVSGATRSQTGNQQQQQQQQQQQHQQQQQQQHFPRSPEKVSIEPDRKWTVMVFGKTGSGKSHLANLLVGHGAFQSGDSLASVTNDDSVRRATSEDGMITLLDTIGFGDTRLSTETVVRSLRDAALEAPDGIDALLFVLKKERVTAAEQETLAYVTQLLFGPDCLPNLYMVVTHAGRLAREPELREPWLREQAAASPHFAAMLALLGPAAHGRLAFVENADPAEAEDEDERAMAEKRRHRALQDLLSLLQENRAPPYRHGIMRRAGELQAAHLEELRRELRSRVEEEVRRELDKDRGALEEERQQLRTE</sequence>
<dbReference type="PROSITE" id="PS51720">
    <property type="entry name" value="G_AIG1"/>
    <property type="match status" value="1"/>
</dbReference>
<keyword evidence="8" id="KW-0547">Nucleotide-binding</keyword>
<evidence type="ECO:0000256" key="2">
    <source>
        <dbReference type="ARBA" id="ARBA00004167"/>
    </source>
</evidence>
<feature type="region of interest" description="Disordered" evidence="17">
    <location>
        <begin position="644"/>
        <end position="669"/>
    </location>
</feature>
<keyword evidence="11" id="KW-0460">Magnesium</keyword>
<dbReference type="InterPro" id="IPR027417">
    <property type="entry name" value="P-loop_NTPase"/>
</dbReference>
<evidence type="ECO:0000256" key="3">
    <source>
        <dbReference type="ARBA" id="ARBA00022448"/>
    </source>
</evidence>
<dbReference type="PANTHER" id="PTHR10903:SF135">
    <property type="entry name" value="TRANSLOCASE OF CHLOROPLAST 120, CHLOROPLASTIC-RELATED"/>
    <property type="match status" value="1"/>
</dbReference>
<keyword evidence="10" id="KW-1002">Plastid outer membrane</keyword>
<dbReference type="GO" id="GO:0005525">
    <property type="term" value="F:GTP binding"/>
    <property type="evidence" value="ECO:0007669"/>
    <property type="project" value="UniProtKB-KW"/>
</dbReference>
<keyword evidence="4" id="KW-0150">Chloroplast</keyword>
<dbReference type="InterPro" id="IPR006703">
    <property type="entry name" value="G_AIG1"/>
</dbReference>
<evidence type="ECO:0000256" key="11">
    <source>
        <dbReference type="ARBA" id="ARBA00022842"/>
    </source>
</evidence>
<feature type="compositionally biased region" description="Polar residues" evidence="17">
    <location>
        <begin position="359"/>
        <end position="373"/>
    </location>
</feature>